<dbReference type="HOGENOM" id="CLU_2578063_0_0_1"/>
<dbReference type="Proteomes" id="UP000008022">
    <property type="component" value="Unassembled WGS sequence"/>
</dbReference>
<reference evidence="2" key="1">
    <citation type="submission" date="2013-06" db="EMBL/GenBank/DDBJ databases">
        <authorList>
            <person name="Zhao Q."/>
        </authorList>
    </citation>
    <scope>NUCLEOTIDE SEQUENCE</scope>
    <source>
        <strain evidence="2">cv. W1943</strain>
    </source>
</reference>
<keyword evidence="2" id="KW-1185">Reference proteome</keyword>
<dbReference type="Gramene" id="ORUFI08G18460.1">
    <property type="protein sequence ID" value="ORUFI08G18460.1"/>
    <property type="gene ID" value="ORUFI08G18460"/>
</dbReference>
<proteinExistence type="predicted"/>
<accession>A0A0E0QJQ0</accession>
<protein>
    <submittedName>
        <fullName evidence="1">Uncharacterized protein</fullName>
    </submittedName>
</protein>
<reference evidence="1" key="2">
    <citation type="submission" date="2015-06" db="UniProtKB">
        <authorList>
            <consortium name="EnsemblPlants"/>
        </authorList>
    </citation>
    <scope>IDENTIFICATION</scope>
</reference>
<evidence type="ECO:0000313" key="2">
    <source>
        <dbReference type="Proteomes" id="UP000008022"/>
    </source>
</evidence>
<name>A0A0E0QJQ0_ORYRU</name>
<dbReference type="EnsemblPlants" id="ORUFI08G18460.1">
    <property type="protein sequence ID" value="ORUFI08G18460.1"/>
    <property type="gene ID" value="ORUFI08G18460"/>
</dbReference>
<organism evidence="1 2">
    <name type="scientific">Oryza rufipogon</name>
    <name type="common">Brownbeard rice</name>
    <name type="synonym">Asian wild rice</name>
    <dbReference type="NCBI Taxonomy" id="4529"/>
    <lineage>
        <taxon>Eukaryota</taxon>
        <taxon>Viridiplantae</taxon>
        <taxon>Streptophyta</taxon>
        <taxon>Embryophyta</taxon>
        <taxon>Tracheophyta</taxon>
        <taxon>Spermatophyta</taxon>
        <taxon>Magnoliopsida</taxon>
        <taxon>Liliopsida</taxon>
        <taxon>Poales</taxon>
        <taxon>Poaceae</taxon>
        <taxon>BOP clade</taxon>
        <taxon>Oryzoideae</taxon>
        <taxon>Oryzeae</taxon>
        <taxon>Oryzinae</taxon>
        <taxon>Oryza</taxon>
    </lineage>
</organism>
<dbReference type="AlphaFoldDB" id="A0A0E0QJQ0"/>
<evidence type="ECO:0000313" key="1">
    <source>
        <dbReference type="EnsemblPlants" id="ORUFI08G18460.1"/>
    </source>
</evidence>
<sequence length="81" mass="9205">MYYTLREVPGLAERMAALMCVDLDRRTELEETDEQDNGNGGSFENALEIVEKGRIRIQEKGSDFAAWLELEEHKPKSCLSA</sequence>
<dbReference type="STRING" id="4529.A0A0E0QJQ0"/>